<dbReference type="RefSeq" id="WP_222988054.1">
    <property type="nucleotide sequence ID" value="NZ_JAINVV010000001.1"/>
</dbReference>
<evidence type="ECO:0000313" key="2">
    <source>
        <dbReference type="EMBL" id="MBY8820959.1"/>
    </source>
</evidence>
<dbReference type="SUPFAM" id="SSF141371">
    <property type="entry name" value="PilZ domain-like"/>
    <property type="match status" value="1"/>
</dbReference>
<keyword evidence="3" id="KW-1185">Reference proteome</keyword>
<evidence type="ECO:0000259" key="1">
    <source>
        <dbReference type="Pfam" id="PF07238"/>
    </source>
</evidence>
<accession>A0ABS7PI39</accession>
<gene>
    <name evidence="2" type="ORF">K7G82_01570</name>
</gene>
<reference evidence="2 3" key="1">
    <citation type="submission" date="2021-08" db="EMBL/GenBank/DDBJ databases">
        <authorList>
            <person name="Tuo L."/>
        </authorList>
    </citation>
    <scope>NUCLEOTIDE SEQUENCE [LARGE SCALE GENOMIC DNA]</scope>
    <source>
        <strain evidence="2 3">JCM 31229</strain>
    </source>
</reference>
<name>A0ABS7PI39_9SPHN</name>
<evidence type="ECO:0000313" key="3">
    <source>
        <dbReference type="Proteomes" id="UP000706039"/>
    </source>
</evidence>
<sequence>MEQPIKIHAAGKGQNREAARDSLFLTAVVKRLADRSERTVRVRNLSAGGMMADCTEIFARDEAISIILRGVGEVSGRVAWRSIDKIGITFDNQIDPKRARKPVGTAKSDVPQHIRVAQVRRPGLKID</sequence>
<dbReference type="Pfam" id="PF07238">
    <property type="entry name" value="PilZ"/>
    <property type="match status" value="1"/>
</dbReference>
<dbReference type="InterPro" id="IPR009875">
    <property type="entry name" value="PilZ_domain"/>
</dbReference>
<organism evidence="2 3">
    <name type="scientific">Sphingomonas colocasiae</name>
    <dbReference type="NCBI Taxonomy" id="1848973"/>
    <lineage>
        <taxon>Bacteria</taxon>
        <taxon>Pseudomonadati</taxon>
        <taxon>Pseudomonadota</taxon>
        <taxon>Alphaproteobacteria</taxon>
        <taxon>Sphingomonadales</taxon>
        <taxon>Sphingomonadaceae</taxon>
        <taxon>Sphingomonas</taxon>
    </lineage>
</organism>
<dbReference type="EMBL" id="JAINVV010000001">
    <property type="protein sequence ID" value="MBY8820959.1"/>
    <property type="molecule type" value="Genomic_DNA"/>
</dbReference>
<feature type="domain" description="PilZ" evidence="1">
    <location>
        <begin position="14"/>
        <end position="97"/>
    </location>
</feature>
<proteinExistence type="predicted"/>
<comment type="caution">
    <text evidence="2">The sequence shown here is derived from an EMBL/GenBank/DDBJ whole genome shotgun (WGS) entry which is preliminary data.</text>
</comment>
<dbReference type="Proteomes" id="UP000706039">
    <property type="component" value="Unassembled WGS sequence"/>
</dbReference>
<protein>
    <submittedName>
        <fullName evidence="2">PilZ domain-containing protein</fullName>
    </submittedName>
</protein>